<protein>
    <submittedName>
        <fullName evidence="2">Uncharacterized protein</fullName>
    </submittedName>
</protein>
<feature type="compositionally biased region" description="Polar residues" evidence="1">
    <location>
        <begin position="1"/>
        <end position="25"/>
    </location>
</feature>
<dbReference type="KEGG" id="cdet:87941069"/>
<dbReference type="Proteomes" id="UP001322277">
    <property type="component" value="Chromosome 3"/>
</dbReference>
<feature type="region of interest" description="Disordered" evidence="1">
    <location>
        <begin position="1"/>
        <end position="30"/>
    </location>
</feature>
<proteinExistence type="predicted"/>
<evidence type="ECO:0000313" key="2">
    <source>
        <dbReference type="EMBL" id="WQF79552.1"/>
    </source>
</evidence>
<dbReference type="GeneID" id="87941069"/>
<evidence type="ECO:0000313" key="3">
    <source>
        <dbReference type="Proteomes" id="UP001322277"/>
    </source>
</evidence>
<gene>
    <name evidence="2" type="ORF">CDEST_04566</name>
</gene>
<dbReference type="RefSeq" id="XP_062776776.1">
    <property type="nucleotide sequence ID" value="XM_062920725.1"/>
</dbReference>
<dbReference type="EMBL" id="CP137307">
    <property type="protein sequence ID" value="WQF79552.1"/>
    <property type="molecule type" value="Genomic_DNA"/>
</dbReference>
<dbReference type="AlphaFoldDB" id="A0AAX4I842"/>
<keyword evidence="3" id="KW-1185">Reference proteome</keyword>
<accession>A0AAX4I842</accession>
<organism evidence="2 3">
    <name type="scientific">Colletotrichum destructivum</name>
    <dbReference type="NCBI Taxonomy" id="34406"/>
    <lineage>
        <taxon>Eukaryota</taxon>
        <taxon>Fungi</taxon>
        <taxon>Dikarya</taxon>
        <taxon>Ascomycota</taxon>
        <taxon>Pezizomycotina</taxon>
        <taxon>Sordariomycetes</taxon>
        <taxon>Hypocreomycetidae</taxon>
        <taxon>Glomerellales</taxon>
        <taxon>Glomerellaceae</taxon>
        <taxon>Colletotrichum</taxon>
        <taxon>Colletotrichum destructivum species complex</taxon>
    </lineage>
</organism>
<feature type="region of interest" description="Disordered" evidence="1">
    <location>
        <begin position="207"/>
        <end position="226"/>
    </location>
</feature>
<name>A0AAX4I842_9PEZI</name>
<evidence type="ECO:0000256" key="1">
    <source>
        <dbReference type="SAM" id="MobiDB-lite"/>
    </source>
</evidence>
<reference evidence="3" key="1">
    <citation type="journal article" date="2023" name="bioRxiv">
        <title>Complete genome of the Medicago anthracnose fungus, Colletotrichum destructivum, reveals a mini-chromosome-like region within a core chromosome.</title>
        <authorList>
            <person name="Lapalu N."/>
            <person name="Simon A."/>
            <person name="Lu A."/>
            <person name="Plaumann P.-L."/>
            <person name="Amselem J."/>
            <person name="Pigne S."/>
            <person name="Auger A."/>
            <person name="Koch C."/>
            <person name="Dallery J.-F."/>
            <person name="O'Connell R.J."/>
        </authorList>
    </citation>
    <scope>NUCLEOTIDE SEQUENCE [LARGE SCALE GENOMIC DNA]</scope>
    <source>
        <strain evidence="3">CBS 520.97</strain>
    </source>
</reference>
<sequence>MTNDLWPNTGNPMRPTTPTPVSNWSKYPAPFDADDDRNGCTSPVGLRFACGSKRLEAVRHHDVENAEGWGEVDGRRWATQNAVGKLRRVSKDERRFALPQARNMALKKSAWLLCPRPSRLKVAQPDESLSDLLPAGSRCRRPGLDAGRNPRKLAYRYLAAPHLTERRDEILSSTIEAQTAQCICGSMALPLPVLPKGWIAEDDAQRPANTWQDNVPSARGQASSDCPDTMFHDYGRALVRECTPSLPHPGRWRQ</sequence>